<dbReference type="InterPro" id="IPR007627">
    <property type="entry name" value="RNA_pol_sigma70_r2"/>
</dbReference>
<dbReference type="GO" id="GO:0016987">
    <property type="term" value="F:sigma factor activity"/>
    <property type="evidence" value="ECO:0007669"/>
    <property type="project" value="UniProtKB-KW"/>
</dbReference>
<dbReference type="Pfam" id="PF08281">
    <property type="entry name" value="Sigma70_r4_2"/>
    <property type="match status" value="1"/>
</dbReference>
<keyword evidence="4" id="KW-0238">DNA-binding</keyword>
<dbReference type="SUPFAM" id="SSF88946">
    <property type="entry name" value="Sigma2 domain of RNA polymerase sigma factors"/>
    <property type="match status" value="1"/>
</dbReference>
<protein>
    <submittedName>
        <fullName evidence="8">RNA polymerase subunit sigma-70</fullName>
    </submittedName>
</protein>
<feature type="domain" description="RNA polymerase sigma factor 70 region 4 type 2" evidence="7">
    <location>
        <begin position="123"/>
        <end position="174"/>
    </location>
</feature>
<comment type="similarity">
    <text evidence="1">Belongs to the sigma-70 factor family. ECF subfamily.</text>
</comment>
<evidence type="ECO:0000256" key="3">
    <source>
        <dbReference type="ARBA" id="ARBA00023082"/>
    </source>
</evidence>
<dbReference type="PANTHER" id="PTHR43133:SF8">
    <property type="entry name" value="RNA POLYMERASE SIGMA FACTOR HI_1459-RELATED"/>
    <property type="match status" value="1"/>
</dbReference>
<name>A0A168PHT6_9BACL</name>
<gene>
    <name evidence="8" type="ORF">PBAT_08850</name>
</gene>
<dbReference type="RefSeq" id="WP_068648639.1">
    <property type="nucleotide sequence ID" value="NZ_CP043611.1"/>
</dbReference>
<dbReference type="SUPFAM" id="SSF88659">
    <property type="entry name" value="Sigma3 and sigma4 domains of RNA polymerase sigma factors"/>
    <property type="match status" value="1"/>
</dbReference>
<organism evidence="8 9">
    <name type="scientific">Paenibacillus antarcticus</name>
    <dbReference type="NCBI Taxonomy" id="253703"/>
    <lineage>
        <taxon>Bacteria</taxon>
        <taxon>Bacillati</taxon>
        <taxon>Bacillota</taxon>
        <taxon>Bacilli</taxon>
        <taxon>Bacillales</taxon>
        <taxon>Paenibacillaceae</taxon>
        <taxon>Paenibacillus</taxon>
    </lineage>
</organism>
<reference evidence="8 9" key="1">
    <citation type="submission" date="2016-03" db="EMBL/GenBank/DDBJ databases">
        <title>Draft genome sequence of Paenibacillus antarcticus CECT 5836.</title>
        <authorList>
            <person name="Shin S.-K."/>
            <person name="Yi H."/>
        </authorList>
    </citation>
    <scope>NUCLEOTIDE SEQUENCE [LARGE SCALE GENOMIC DNA]</scope>
    <source>
        <strain evidence="8 9">CECT 5836</strain>
    </source>
</reference>
<dbReference type="GO" id="GO:0006352">
    <property type="term" value="P:DNA-templated transcription initiation"/>
    <property type="evidence" value="ECO:0007669"/>
    <property type="project" value="InterPro"/>
</dbReference>
<dbReference type="CDD" id="cd06171">
    <property type="entry name" value="Sigma70_r4"/>
    <property type="match status" value="1"/>
</dbReference>
<keyword evidence="3" id="KW-0731">Sigma factor</keyword>
<evidence type="ECO:0000313" key="8">
    <source>
        <dbReference type="EMBL" id="OAB46772.1"/>
    </source>
</evidence>
<dbReference type="AlphaFoldDB" id="A0A168PHT6"/>
<evidence type="ECO:0000256" key="5">
    <source>
        <dbReference type="ARBA" id="ARBA00023163"/>
    </source>
</evidence>
<comment type="caution">
    <text evidence="8">The sequence shown here is derived from an EMBL/GenBank/DDBJ whole genome shotgun (WGS) entry which is preliminary data.</text>
</comment>
<dbReference type="EMBL" id="LVJI01000014">
    <property type="protein sequence ID" value="OAB46772.1"/>
    <property type="molecule type" value="Genomic_DNA"/>
</dbReference>
<dbReference type="OrthoDB" id="2678696at2"/>
<dbReference type="InterPro" id="IPR036388">
    <property type="entry name" value="WH-like_DNA-bd_sf"/>
</dbReference>
<dbReference type="GO" id="GO:0003677">
    <property type="term" value="F:DNA binding"/>
    <property type="evidence" value="ECO:0007669"/>
    <property type="project" value="UniProtKB-KW"/>
</dbReference>
<dbReference type="Pfam" id="PF04542">
    <property type="entry name" value="Sigma70_r2"/>
    <property type="match status" value="1"/>
</dbReference>
<dbReference type="NCBIfam" id="TIGR02937">
    <property type="entry name" value="sigma70-ECF"/>
    <property type="match status" value="1"/>
</dbReference>
<proteinExistence type="inferred from homology"/>
<dbReference type="InterPro" id="IPR013325">
    <property type="entry name" value="RNA_pol_sigma_r2"/>
</dbReference>
<evidence type="ECO:0000256" key="4">
    <source>
        <dbReference type="ARBA" id="ARBA00023125"/>
    </source>
</evidence>
<keyword evidence="2" id="KW-0805">Transcription regulation</keyword>
<evidence type="ECO:0000256" key="1">
    <source>
        <dbReference type="ARBA" id="ARBA00010641"/>
    </source>
</evidence>
<dbReference type="Proteomes" id="UP000077355">
    <property type="component" value="Unassembled WGS sequence"/>
</dbReference>
<dbReference type="PANTHER" id="PTHR43133">
    <property type="entry name" value="RNA POLYMERASE ECF-TYPE SIGMA FACTO"/>
    <property type="match status" value="1"/>
</dbReference>
<sequence length="188" mass="21877">MKCNESNFIRRLQRQKEDALEFIVDTYLPLIKCVTYKVLSPLNNHGVIEECINDIFLSIWNNSNKFSGDITDFRKWICAIAKFKSIDYYRKARKEMVFPSDYMDMNAVRSAEDELIMLEDRTELIALINQLEPMDRDIFILKYFLGLNTNEISTRLGITPAAIDNRIYRGKKKLNNNATNLMLGESGT</sequence>
<accession>A0A168PHT6</accession>
<keyword evidence="5" id="KW-0804">Transcription</keyword>
<dbReference type="InterPro" id="IPR013249">
    <property type="entry name" value="RNA_pol_sigma70_r4_t2"/>
</dbReference>
<dbReference type="InterPro" id="IPR013324">
    <property type="entry name" value="RNA_pol_sigma_r3/r4-like"/>
</dbReference>
<dbReference type="InterPro" id="IPR039425">
    <property type="entry name" value="RNA_pol_sigma-70-like"/>
</dbReference>
<evidence type="ECO:0000259" key="6">
    <source>
        <dbReference type="Pfam" id="PF04542"/>
    </source>
</evidence>
<feature type="domain" description="RNA polymerase sigma-70 region 2" evidence="6">
    <location>
        <begin position="24"/>
        <end position="94"/>
    </location>
</feature>
<evidence type="ECO:0000259" key="7">
    <source>
        <dbReference type="Pfam" id="PF08281"/>
    </source>
</evidence>
<evidence type="ECO:0000256" key="2">
    <source>
        <dbReference type="ARBA" id="ARBA00023015"/>
    </source>
</evidence>
<keyword evidence="9" id="KW-1185">Reference proteome</keyword>
<dbReference type="Gene3D" id="1.10.1740.10">
    <property type="match status" value="1"/>
</dbReference>
<dbReference type="Gene3D" id="1.10.10.10">
    <property type="entry name" value="Winged helix-like DNA-binding domain superfamily/Winged helix DNA-binding domain"/>
    <property type="match status" value="1"/>
</dbReference>
<evidence type="ECO:0000313" key="9">
    <source>
        <dbReference type="Proteomes" id="UP000077355"/>
    </source>
</evidence>
<dbReference type="InterPro" id="IPR014284">
    <property type="entry name" value="RNA_pol_sigma-70_dom"/>
</dbReference>